<dbReference type="Proteomes" id="UP000805193">
    <property type="component" value="Unassembled WGS sequence"/>
</dbReference>
<protein>
    <submittedName>
        <fullName evidence="1">Uncharacterized protein</fullName>
    </submittedName>
</protein>
<proteinExistence type="predicted"/>
<gene>
    <name evidence="1" type="ORF">HPB47_018718</name>
</gene>
<dbReference type="EMBL" id="JABSTQ010007983">
    <property type="protein sequence ID" value="KAG0435030.1"/>
    <property type="molecule type" value="Genomic_DNA"/>
</dbReference>
<evidence type="ECO:0000313" key="1">
    <source>
        <dbReference type="EMBL" id="KAG0435030.1"/>
    </source>
</evidence>
<keyword evidence="2" id="KW-1185">Reference proteome</keyword>
<evidence type="ECO:0000313" key="2">
    <source>
        <dbReference type="Proteomes" id="UP000805193"/>
    </source>
</evidence>
<sequence length="96" mass="10417">MYAAALWLYGLEDPSVPKAFGEQVAKKKIEHPTRWQTSVILAVLGVLECVEAKALRLLSLILAFPVVGLLLGFGQGKLSCLKFCLQQTCVKTIQGG</sequence>
<organism evidence="1 2">
    <name type="scientific">Ixodes persulcatus</name>
    <name type="common">Taiga tick</name>
    <dbReference type="NCBI Taxonomy" id="34615"/>
    <lineage>
        <taxon>Eukaryota</taxon>
        <taxon>Metazoa</taxon>
        <taxon>Ecdysozoa</taxon>
        <taxon>Arthropoda</taxon>
        <taxon>Chelicerata</taxon>
        <taxon>Arachnida</taxon>
        <taxon>Acari</taxon>
        <taxon>Parasitiformes</taxon>
        <taxon>Ixodida</taxon>
        <taxon>Ixodoidea</taxon>
        <taxon>Ixodidae</taxon>
        <taxon>Ixodinae</taxon>
        <taxon>Ixodes</taxon>
    </lineage>
</organism>
<accession>A0AC60QK61</accession>
<reference evidence="1 2" key="1">
    <citation type="journal article" date="2020" name="Cell">
        <title>Large-Scale Comparative Analyses of Tick Genomes Elucidate Their Genetic Diversity and Vector Capacities.</title>
        <authorList>
            <consortium name="Tick Genome and Microbiome Consortium (TIGMIC)"/>
            <person name="Jia N."/>
            <person name="Wang J."/>
            <person name="Shi W."/>
            <person name="Du L."/>
            <person name="Sun Y."/>
            <person name="Zhan W."/>
            <person name="Jiang J.F."/>
            <person name="Wang Q."/>
            <person name="Zhang B."/>
            <person name="Ji P."/>
            <person name="Bell-Sakyi L."/>
            <person name="Cui X.M."/>
            <person name="Yuan T.T."/>
            <person name="Jiang B.G."/>
            <person name="Yang W.F."/>
            <person name="Lam T.T."/>
            <person name="Chang Q.C."/>
            <person name="Ding S.J."/>
            <person name="Wang X.J."/>
            <person name="Zhu J.G."/>
            <person name="Ruan X.D."/>
            <person name="Zhao L."/>
            <person name="Wei J.T."/>
            <person name="Ye R.Z."/>
            <person name="Que T.C."/>
            <person name="Du C.H."/>
            <person name="Zhou Y.H."/>
            <person name="Cheng J.X."/>
            <person name="Dai P.F."/>
            <person name="Guo W.B."/>
            <person name="Han X.H."/>
            <person name="Huang E.J."/>
            <person name="Li L.F."/>
            <person name="Wei W."/>
            <person name="Gao Y.C."/>
            <person name="Liu J.Z."/>
            <person name="Shao H.Z."/>
            <person name="Wang X."/>
            <person name="Wang C.C."/>
            <person name="Yang T.C."/>
            <person name="Huo Q.B."/>
            <person name="Li W."/>
            <person name="Chen H.Y."/>
            <person name="Chen S.E."/>
            <person name="Zhou L.G."/>
            <person name="Ni X.B."/>
            <person name="Tian J.H."/>
            <person name="Sheng Y."/>
            <person name="Liu T."/>
            <person name="Pan Y.S."/>
            <person name="Xia L.Y."/>
            <person name="Li J."/>
            <person name="Zhao F."/>
            <person name="Cao W.C."/>
        </authorList>
    </citation>
    <scope>NUCLEOTIDE SEQUENCE [LARGE SCALE GENOMIC DNA]</scope>
    <source>
        <strain evidence="1">Iper-2018</strain>
    </source>
</reference>
<comment type="caution">
    <text evidence="1">The sequence shown here is derived from an EMBL/GenBank/DDBJ whole genome shotgun (WGS) entry which is preliminary data.</text>
</comment>
<name>A0AC60QK61_IXOPE</name>